<dbReference type="PANTHER" id="PTHR47526:SF3">
    <property type="entry name" value="PHD-TYPE DOMAIN-CONTAINING PROTEIN"/>
    <property type="match status" value="1"/>
</dbReference>
<dbReference type="PANTHER" id="PTHR47526">
    <property type="entry name" value="ATP-DEPENDENT DNA HELICASE"/>
    <property type="match status" value="1"/>
</dbReference>
<evidence type="ECO:0000256" key="1">
    <source>
        <dbReference type="SAM" id="MobiDB-lite"/>
    </source>
</evidence>
<sequence>MSDLINNFCLPELHNYPEARGVTVSGKDSVFNDIRGKLKKASLQKKNPLELPGQTSDFTYVPDFGLIDIFNYMIFNESEYDGKKLKGISDTSDVCLFKGEVTPTCTQRDKTYLTKKCYDLWFVLDKEDGSVGTGHCECIGGADGACRHLAAALYGLEAFKMKSSTDGENQWVKRPRHHDVPVPVHYLNVVRAKYHQVGNNMMKPHSDLYDSRAEQHRHQISDDQKRGIWT</sequence>
<evidence type="ECO:0008006" key="4">
    <source>
        <dbReference type="Google" id="ProtNLM"/>
    </source>
</evidence>
<protein>
    <recommendedName>
        <fullName evidence="4">SWIM-type domain-containing protein</fullName>
    </recommendedName>
</protein>
<evidence type="ECO:0000313" key="2">
    <source>
        <dbReference type="EMBL" id="CAG2246800.1"/>
    </source>
</evidence>
<dbReference type="EMBL" id="CAJPWZ010002883">
    <property type="protein sequence ID" value="CAG2246800.1"/>
    <property type="molecule type" value="Genomic_DNA"/>
</dbReference>
<accession>A0A8S3UWR3</accession>
<comment type="caution">
    <text evidence="2">The sequence shown here is derived from an EMBL/GenBank/DDBJ whole genome shotgun (WGS) entry which is preliminary data.</text>
</comment>
<dbReference type="OrthoDB" id="5954069at2759"/>
<dbReference type="AlphaFoldDB" id="A0A8S3UWR3"/>
<organism evidence="2 3">
    <name type="scientific">Mytilus edulis</name>
    <name type="common">Blue mussel</name>
    <dbReference type="NCBI Taxonomy" id="6550"/>
    <lineage>
        <taxon>Eukaryota</taxon>
        <taxon>Metazoa</taxon>
        <taxon>Spiralia</taxon>
        <taxon>Lophotrochozoa</taxon>
        <taxon>Mollusca</taxon>
        <taxon>Bivalvia</taxon>
        <taxon>Autobranchia</taxon>
        <taxon>Pteriomorphia</taxon>
        <taxon>Mytilida</taxon>
        <taxon>Mytiloidea</taxon>
        <taxon>Mytilidae</taxon>
        <taxon>Mytilinae</taxon>
        <taxon>Mytilus</taxon>
    </lineage>
</organism>
<proteinExistence type="predicted"/>
<reference evidence="2" key="1">
    <citation type="submission" date="2021-03" db="EMBL/GenBank/DDBJ databases">
        <authorList>
            <person name="Bekaert M."/>
        </authorList>
    </citation>
    <scope>NUCLEOTIDE SEQUENCE</scope>
</reference>
<name>A0A8S3UWR3_MYTED</name>
<gene>
    <name evidence="2" type="ORF">MEDL_58759</name>
</gene>
<dbReference type="Proteomes" id="UP000683360">
    <property type="component" value="Unassembled WGS sequence"/>
</dbReference>
<keyword evidence="3" id="KW-1185">Reference proteome</keyword>
<evidence type="ECO:0000313" key="3">
    <source>
        <dbReference type="Proteomes" id="UP000683360"/>
    </source>
</evidence>
<feature type="region of interest" description="Disordered" evidence="1">
    <location>
        <begin position="205"/>
        <end position="230"/>
    </location>
</feature>